<dbReference type="AlphaFoldDB" id="A0A150LA30"/>
<gene>
    <name evidence="2" type="ORF">B4135_3830</name>
</gene>
<dbReference type="SMART" id="SM00382">
    <property type="entry name" value="AAA"/>
    <property type="match status" value="1"/>
</dbReference>
<dbReference type="GO" id="GO:0005524">
    <property type="term" value="F:ATP binding"/>
    <property type="evidence" value="ECO:0007669"/>
    <property type="project" value="InterPro"/>
</dbReference>
<dbReference type="GO" id="GO:0016887">
    <property type="term" value="F:ATP hydrolysis activity"/>
    <property type="evidence" value="ECO:0007669"/>
    <property type="project" value="InterPro"/>
</dbReference>
<dbReference type="PANTHER" id="PTHR23077">
    <property type="entry name" value="AAA-FAMILY ATPASE"/>
    <property type="match status" value="1"/>
</dbReference>
<dbReference type="CDD" id="cd19481">
    <property type="entry name" value="RecA-like_protease"/>
    <property type="match status" value="1"/>
</dbReference>
<sequence>MATADQIKMLIQSHFDKNDERFKTIVLQLAAYEAKKGHKAFARDIRNIIEKSQSNTSNNIVSLNKDANELIHATLSEERLSNLVVSIDIKKRIERIINEFVHQEKLKKYGLSNRRKILLAGPPGTGKTLTSKVLAGELHLPFCTIMMDKMITKYMGETSVKLRQIFETIKEVQAVYLFDEFDAIGTKRGSDNDVGEMRRVLNSFLQFLEQDDSTSLIIAATNHHQLLDQALFRRFDDVLYYKLPDDDQIKRLILNRLGTFKTKDLDLDRLVQTSIQLSHAEISKACDDALKEAILTDSQFVTTELLEEMIQERCDVYQGSED</sequence>
<dbReference type="RefSeq" id="WP_061569995.1">
    <property type="nucleotide sequence ID" value="NZ_LQYT01000131.1"/>
</dbReference>
<accession>A0A150LA30</accession>
<dbReference type="InterPro" id="IPR003959">
    <property type="entry name" value="ATPase_AAA_core"/>
</dbReference>
<dbReference type="Gene3D" id="3.40.50.300">
    <property type="entry name" value="P-loop containing nucleotide triphosphate hydrolases"/>
    <property type="match status" value="1"/>
</dbReference>
<protein>
    <recommendedName>
        <fullName evidence="1">AAA+ ATPase domain-containing protein</fullName>
    </recommendedName>
</protein>
<dbReference type="EMBL" id="LQYT01000131">
    <property type="protein sequence ID" value="KYD09201.1"/>
    <property type="molecule type" value="Genomic_DNA"/>
</dbReference>
<name>A0A150LA30_9BACI</name>
<dbReference type="Pfam" id="PF00004">
    <property type="entry name" value="AAA"/>
    <property type="match status" value="1"/>
</dbReference>
<evidence type="ECO:0000313" key="3">
    <source>
        <dbReference type="Proteomes" id="UP000075683"/>
    </source>
</evidence>
<dbReference type="InterPro" id="IPR003593">
    <property type="entry name" value="AAA+_ATPase"/>
</dbReference>
<dbReference type="InterPro" id="IPR050168">
    <property type="entry name" value="AAA_ATPase_domain"/>
</dbReference>
<evidence type="ECO:0000313" key="2">
    <source>
        <dbReference type="EMBL" id="KYD09201.1"/>
    </source>
</evidence>
<dbReference type="STRING" id="301148.B4135_3830"/>
<dbReference type="PATRIC" id="fig|301148.3.peg.1874"/>
<dbReference type="InterPro" id="IPR027417">
    <property type="entry name" value="P-loop_NTPase"/>
</dbReference>
<comment type="caution">
    <text evidence="2">The sequence shown here is derived from an EMBL/GenBank/DDBJ whole genome shotgun (WGS) entry which is preliminary data.</text>
</comment>
<feature type="domain" description="AAA+ ATPase" evidence="1">
    <location>
        <begin position="113"/>
        <end position="245"/>
    </location>
</feature>
<organism evidence="2 3">
    <name type="scientific">Caldibacillus debilis</name>
    <dbReference type="NCBI Taxonomy" id="301148"/>
    <lineage>
        <taxon>Bacteria</taxon>
        <taxon>Bacillati</taxon>
        <taxon>Bacillota</taxon>
        <taxon>Bacilli</taxon>
        <taxon>Bacillales</taxon>
        <taxon>Bacillaceae</taxon>
        <taxon>Caldibacillus</taxon>
    </lineage>
</organism>
<dbReference type="OrthoDB" id="9806903at2"/>
<dbReference type="PANTHER" id="PTHR23077:SF198">
    <property type="entry name" value="ATP-DEPENDENT ZINC METALLOPROTEASE FTSH"/>
    <property type="match status" value="1"/>
</dbReference>
<evidence type="ECO:0000259" key="1">
    <source>
        <dbReference type="SMART" id="SM00382"/>
    </source>
</evidence>
<dbReference type="Proteomes" id="UP000075683">
    <property type="component" value="Unassembled WGS sequence"/>
</dbReference>
<dbReference type="SUPFAM" id="SSF52540">
    <property type="entry name" value="P-loop containing nucleoside triphosphate hydrolases"/>
    <property type="match status" value="1"/>
</dbReference>
<proteinExistence type="predicted"/>
<reference evidence="2 3" key="1">
    <citation type="submission" date="2016-01" db="EMBL/GenBank/DDBJ databases">
        <title>Draft Genome Sequences of Seven Thermophilic Sporeformers Isolated from Foods.</title>
        <authorList>
            <person name="Berendsen E.M."/>
            <person name="Wells-Bennik M.H."/>
            <person name="Krawcyk A.O."/>
            <person name="De Jong A."/>
            <person name="Holsappel S."/>
            <person name="Eijlander R.T."/>
            <person name="Kuipers O.P."/>
        </authorList>
    </citation>
    <scope>NUCLEOTIDE SEQUENCE [LARGE SCALE GENOMIC DNA]</scope>
    <source>
        <strain evidence="2 3">B4135</strain>
    </source>
</reference>